<feature type="coiled-coil region" evidence="1">
    <location>
        <begin position="123"/>
        <end position="177"/>
    </location>
</feature>
<organism evidence="2 3">
    <name type="scientific">candidate division MSBL1 archaeon SCGC-AAA259O05</name>
    <dbReference type="NCBI Taxonomy" id="1698271"/>
    <lineage>
        <taxon>Archaea</taxon>
        <taxon>Methanobacteriati</taxon>
        <taxon>Methanobacteriota</taxon>
        <taxon>candidate division MSBL1</taxon>
    </lineage>
</organism>
<dbReference type="Proteomes" id="UP000070344">
    <property type="component" value="Unassembled WGS sequence"/>
</dbReference>
<proteinExistence type="predicted"/>
<accession>A0A133UYK6</accession>
<reference evidence="2 3" key="1">
    <citation type="journal article" date="2016" name="Sci. Rep.">
        <title>Metabolic traits of an uncultured archaeal lineage -MSBL1- from brine pools of the Red Sea.</title>
        <authorList>
            <person name="Mwirichia R."/>
            <person name="Alam I."/>
            <person name="Rashid M."/>
            <person name="Vinu M."/>
            <person name="Ba-Alawi W."/>
            <person name="Anthony Kamau A."/>
            <person name="Kamanda Ngugi D."/>
            <person name="Goker M."/>
            <person name="Klenk H.P."/>
            <person name="Bajic V."/>
            <person name="Stingl U."/>
        </authorList>
    </citation>
    <scope>NUCLEOTIDE SEQUENCE [LARGE SCALE GENOMIC DNA]</scope>
    <source>
        <strain evidence="2">SCGC-AAA259O05</strain>
    </source>
</reference>
<gene>
    <name evidence="2" type="ORF">AKJ41_05740</name>
</gene>
<protein>
    <submittedName>
        <fullName evidence="2">Uncharacterized protein</fullName>
    </submittedName>
</protein>
<keyword evidence="3" id="KW-1185">Reference proteome</keyword>
<keyword evidence="1" id="KW-0175">Coiled coil</keyword>
<dbReference type="AlphaFoldDB" id="A0A133UYK6"/>
<dbReference type="EMBL" id="LHXV01000100">
    <property type="protein sequence ID" value="KXA99247.1"/>
    <property type="molecule type" value="Genomic_DNA"/>
</dbReference>
<evidence type="ECO:0000313" key="2">
    <source>
        <dbReference type="EMBL" id="KXA99247.1"/>
    </source>
</evidence>
<comment type="caution">
    <text evidence="2">The sequence shown here is derived from an EMBL/GenBank/DDBJ whole genome shotgun (WGS) entry which is preliminary data.</text>
</comment>
<name>A0A133UYK6_9EURY</name>
<sequence length="359" mass="42269">MTIALSKPLLVPVFKEKEATVGELSPFSVDKNLVKEYLEWIGNKRILLAEFPSLNVPKINKIDHALEKGKFKPDGKRPPMDSLRLLASEVDSQLEGYDGLDRVDDRIIHFKKISVRPKSEEDFNKVQEKIEKVKEAKDRDELKSEYWEQYDKGEISREELTSRLEKLSEENPHEEQLGENFKITKKLANHYYLPLILSEDEKQSYLTHIIDVDSEVEFLKALESCLDGENELFESFDWWFFSKIDETVDDVYIPYRKGSERNEKFRPDFVFWFKKSSKLHILFVDPKSYEFSEYLNKINGYQDFFEKVGQTGETKSFEKDGLEVTVHLALYTEDKEKVPRGEHKQYWHDSIESILATLR</sequence>
<evidence type="ECO:0000256" key="1">
    <source>
        <dbReference type="SAM" id="Coils"/>
    </source>
</evidence>
<evidence type="ECO:0000313" key="3">
    <source>
        <dbReference type="Proteomes" id="UP000070344"/>
    </source>
</evidence>